<protein>
    <submittedName>
        <fullName evidence="2">Uncharacterized protein</fullName>
    </submittedName>
</protein>
<dbReference type="GeneID" id="25330853"/>
<accession>A0A0D2EFD3</accession>
<dbReference type="HOGENOM" id="CLU_1390256_0_0_1"/>
<reference evidence="2 3" key="1">
    <citation type="submission" date="2015-01" db="EMBL/GenBank/DDBJ databases">
        <title>The Genome Sequence of Exophiala xenobiotica CBS118157.</title>
        <authorList>
            <consortium name="The Broad Institute Genomics Platform"/>
            <person name="Cuomo C."/>
            <person name="de Hoog S."/>
            <person name="Gorbushina A."/>
            <person name="Stielow B."/>
            <person name="Teixiera M."/>
            <person name="Abouelleil A."/>
            <person name="Chapman S.B."/>
            <person name="Priest M."/>
            <person name="Young S.K."/>
            <person name="Wortman J."/>
            <person name="Nusbaum C."/>
            <person name="Birren B."/>
        </authorList>
    </citation>
    <scope>NUCLEOTIDE SEQUENCE [LARGE SCALE GENOMIC DNA]</scope>
    <source>
        <strain evidence="2 3">CBS 118157</strain>
    </source>
</reference>
<organism evidence="2 3">
    <name type="scientific">Exophiala xenobiotica</name>
    <dbReference type="NCBI Taxonomy" id="348802"/>
    <lineage>
        <taxon>Eukaryota</taxon>
        <taxon>Fungi</taxon>
        <taxon>Dikarya</taxon>
        <taxon>Ascomycota</taxon>
        <taxon>Pezizomycotina</taxon>
        <taxon>Eurotiomycetes</taxon>
        <taxon>Chaetothyriomycetidae</taxon>
        <taxon>Chaetothyriales</taxon>
        <taxon>Herpotrichiellaceae</taxon>
        <taxon>Exophiala</taxon>
    </lineage>
</organism>
<name>A0A0D2EFD3_9EURO</name>
<dbReference type="RefSeq" id="XP_013313949.1">
    <property type="nucleotide sequence ID" value="XM_013458495.1"/>
</dbReference>
<dbReference type="AlphaFoldDB" id="A0A0D2EFD3"/>
<dbReference type="Proteomes" id="UP000054342">
    <property type="component" value="Unassembled WGS sequence"/>
</dbReference>
<sequence>MAAMAVGGVAALGPPGRPHATVRWPGRTGRGCGGSAQFPPYSEEKYRPALRDAPNDPEANNPEASNPEVSQVHEILASHRVRIKQLEVDQVRIKRQLDEVDDRDKVNNSGLMRHSPGFCCWFCLYPETQFHNLSTGREFVEVCNGSVPSVYGTTSFEDNSMPQDDEDKGNLLFSMDLSDIHSTIPLALDGELASEG</sequence>
<evidence type="ECO:0000313" key="2">
    <source>
        <dbReference type="EMBL" id="KIW53365.1"/>
    </source>
</evidence>
<evidence type="ECO:0000256" key="1">
    <source>
        <dbReference type="SAM" id="MobiDB-lite"/>
    </source>
</evidence>
<dbReference type="EMBL" id="KN847321">
    <property type="protein sequence ID" value="KIW53365.1"/>
    <property type="molecule type" value="Genomic_DNA"/>
</dbReference>
<keyword evidence="3" id="KW-1185">Reference proteome</keyword>
<feature type="compositionally biased region" description="Basic and acidic residues" evidence="1">
    <location>
        <begin position="42"/>
        <end position="54"/>
    </location>
</feature>
<feature type="compositionally biased region" description="Low complexity" evidence="1">
    <location>
        <begin position="1"/>
        <end position="11"/>
    </location>
</feature>
<feature type="region of interest" description="Disordered" evidence="1">
    <location>
        <begin position="1"/>
        <end position="68"/>
    </location>
</feature>
<evidence type="ECO:0000313" key="3">
    <source>
        <dbReference type="Proteomes" id="UP000054342"/>
    </source>
</evidence>
<proteinExistence type="predicted"/>
<gene>
    <name evidence="2" type="ORF">PV05_08945</name>
</gene>